<comment type="caution">
    <text evidence="1">The sequence shown here is derived from an EMBL/GenBank/DDBJ whole genome shotgun (WGS) entry which is preliminary data.</text>
</comment>
<gene>
    <name evidence="1" type="ORF">OXX778_LOCUS20309</name>
</gene>
<sequence>MCDHKPVVGSVFITNNNPQARNSLKLPKKFHKFDWKNNDFISLFKPEVNNINLEFYSLDPNDDLAKLVDKINYLTKWLIKCAPKAESEFLKKIEIQTKKFIKEERKKIRTDYQMKSRNNCQKIDQLLDKNRDEFWRAFKEFKKKHDVKTNKSFVINDGIKRRTDRNKERCSKKSVQNKFCVTDIKEAMNKLKLGKSVGVGYISNEMLFV</sequence>
<reference evidence="1" key="1">
    <citation type="submission" date="2021-02" db="EMBL/GenBank/DDBJ databases">
        <authorList>
            <person name="Nowell W R."/>
        </authorList>
    </citation>
    <scope>NUCLEOTIDE SEQUENCE</scope>
    <source>
        <strain evidence="1">Ploen Becks lab</strain>
    </source>
</reference>
<keyword evidence="2" id="KW-1185">Reference proteome</keyword>
<evidence type="ECO:0000313" key="1">
    <source>
        <dbReference type="EMBL" id="CAF1083521.1"/>
    </source>
</evidence>
<dbReference type="AlphaFoldDB" id="A0A814MV93"/>
<proteinExistence type="predicted"/>
<dbReference type="EMBL" id="CAJNOC010006692">
    <property type="protein sequence ID" value="CAF1083521.1"/>
    <property type="molecule type" value="Genomic_DNA"/>
</dbReference>
<protein>
    <submittedName>
        <fullName evidence="1">Uncharacterized protein</fullName>
    </submittedName>
</protein>
<organism evidence="1 2">
    <name type="scientific">Brachionus calyciflorus</name>
    <dbReference type="NCBI Taxonomy" id="104777"/>
    <lineage>
        <taxon>Eukaryota</taxon>
        <taxon>Metazoa</taxon>
        <taxon>Spiralia</taxon>
        <taxon>Gnathifera</taxon>
        <taxon>Rotifera</taxon>
        <taxon>Eurotatoria</taxon>
        <taxon>Monogononta</taxon>
        <taxon>Pseudotrocha</taxon>
        <taxon>Ploima</taxon>
        <taxon>Brachionidae</taxon>
        <taxon>Brachionus</taxon>
    </lineage>
</organism>
<evidence type="ECO:0000313" key="2">
    <source>
        <dbReference type="Proteomes" id="UP000663879"/>
    </source>
</evidence>
<accession>A0A814MV93</accession>
<dbReference type="Proteomes" id="UP000663879">
    <property type="component" value="Unassembled WGS sequence"/>
</dbReference>
<name>A0A814MV93_9BILA</name>